<evidence type="ECO:0000313" key="2">
    <source>
        <dbReference type="EMBL" id="CZE48607.1"/>
    </source>
</evidence>
<feature type="signal peptide" evidence="1">
    <location>
        <begin position="1"/>
        <end position="20"/>
    </location>
</feature>
<organism evidence="2 3">
    <name type="scientific">Campylobacter geochelonis</name>
    <dbReference type="NCBI Taxonomy" id="1780362"/>
    <lineage>
        <taxon>Bacteria</taxon>
        <taxon>Pseudomonadati</taxon>
        <taxon>Campylobacterota</taxon>
        <taxon>Epsilonproteobacteria</taxon>
        <taxon>Campylobacterales</taxon>
        <taxon>Campylobacteraceae</taxon>
        <taxon>Campylobacter</taxon>
    </lineage>
</organism>
<keyword evidence="3" id="KW-1185">Reference proteome</keyword>
<keyword evidence="2" id="KW-0449">Lipoprotein</keyword>
<sequence length="186" mass="20654">MKKIISILALALFIVGCSQKNSMISLGSYDTFNAQNKLEKSVYISEVTQSVENPNIIATIRDKDGLVDDYILVSENVVSWYKQALEKELQAQGVAVLNSSENADAVASVNITKFIGNLQGFDKENMKGDGEVFIKIYKGKTTFSKRVAQSQSEFVVIKDAKAFDPFMKNLLRDLVKKSAKQIENSL</sequence>
<reference evidence="2 3" key="1">
    <citation type="submission" date="2016-02" db="EMBL/GenBank/DDBJ databases">
        <authorList>
            <consortium name="Pathogen Informatics"/>
        </authorList>
    </citation>
    <scope>NUCLEOTIDE SEQUENCE [LARGE SCALE GENOMIC DNA]</scope>
    <source>
        <strain evidence="2 3">RC20</strain>
    </source>
</reference>
<dbReference type="AlphaFoldDB" id="A0A128EEF2"/>
<proteinExistence type="predicted"/>
<protein>
    <submittedName>
        <fullName evidence="2">Uncharacterized lipoprotein</fullName>
    </submittedName>
</protein>
<keyword evidence="1" id="KW-0732">Signal</keyword>
<accession>A0A128EEF2</accession>
<dbReference type="RefSeq" id="WP_075531490.1">
    <property type="nucleotide sequence ID" value="NZ_CP053844.1"/>
</dbReference>
<evidence type="ECO:0000313" key="3">
    <source>
        <dbReference type="Proteomes" id="UP000069632"/>
    </source>
</evidence>
<evidence type="ECO:0000256" key="1">
    <source>
        <dbReference type="SAM" id="SignalP"/>
    </source>
</evidence>
<dbReference type="Proteomes" id="UP000069632">
    <property type="component" value="Unassembled WGS sequence"/>
</dbReference>
<gene>
    <name evidence="2" type="ORF">ERS672216_01502</name>
</gene>
<dbReference type="OrthoDB" id="5359629at2"/>
<dbReference type="EMBL" id="FIZP01000009">
    <property type="protein sequence ID" value="CZE48607.1"/>
    <property type="molecule type" value="Genomic_DNA"/>
</dbReference>
<name>A0A128EEF2_9BACT</name>
<dbReference type="PROSITE" id="PS51257">
    <property type="entry name" value="PROKAR_LIPOPROTEIN"/>
    <property type="match status" value="1"/>
</dbReference>
<feature type="chain" id="PRO_5007281484" evidence="1">
    <location>
        <begin position="21"/>
        <end position="186"/>
    </location>
</feature>